<sequence>MDKSLISVKDGNPGSRKKQKTISARGKKKIEKYSAPSGSNTFILCSHNNKHFKCFEVRPADAKQLREAIYKFPDKFHQDSKLSSFMSFKNVKRRRPNQKNNTGKPKPRSYNVEYQVFKVNGRVIKICKKLFLHITRVKPTRLNNIANKITSNRSLRETQGGDHVSHKSTAKKESVRQFIGNLKGRATSPLGDRHVKSPNYKVTRIRYWNRFICIHMLRHRVAEYPVAS</sequence>
<accession>A0A482X7E2</accession>
<dbReference type="Proteomes" id="UP000291343">
    <property type="component" value="Unassembled WGS sequence"/>
</dbReference>
<comment type="caution">
    <text evidence="2">The sequence shown here is derived from an EMBL/GenBank/DDBJ whole genome shotgun (WGS) entry which is preliminary data.</text>
</comment>
<feature type="compositionally biased region" description="Basic residues" evidence="1">
    <location>
        <begin position="15"/>
        <end position="29"/>
    </location>
</feature>
<dbReference type="InParanoid" id="A0A482X7E2"/>
<reference evidence="2 3" key="1">
    <citation type="journal article" date="2017" name="Gigascience">
        <title>Genome sequence of the small brown planthopper, Laodelphax striatellus.</title>
        <authorList>
            <person name="Zhu J."/>
            <person name="Jiang F."/>
            <person name="Wang X."/>
            <person name="Yang P."/>
            <person name="Bao Y."/>
            <person name="Zhao W."/>
            <person name="Wang W."/>
            <person name="Lu H."/>
            <person name="Wang Q."/>
            <person name="Cui N."/>
            <person name="Li J."/>
            <person name="Chen X."/>
            <person name="Luo L."/>
            <person name="Yu J."/>
            <person name="Kang L."/>
            <person name="Cui F."/>
        </authorList>
    </citation>
    <scope>NUCLEOTIDE SEQUENCE [LARGE SCALE GENOMIC DNA]</scope>
    <source>
        <strain evidence="2">Lst14</strain>
    </source>
</reference>
<gene>
    <name evidence="2" type="ORF">LSTR_LSTR011639</name>
</gene>
<keyword evidence="3" id="KW-1185">Reference proteome</keyword>
<name>A0A482X7E2_LAOST</name>
<feature type="region of interest" description="Disordered" evidence="1">
    <location>
        <begin position="1"/>
        <end position="29"/>
    </location>
</feature>
<protein>
    <submittedName>
        <fullName evidence="2">Uncharacterized protein</fullName>
    </submittedName>
</protein>
<evidence type="ECO:0000313" key="2">
    <source>
        <dbReference type="EMBL" id="RZF41704.1"/>
    </source>
</evidence>
<evidence type="ECO:0000313" key="3">
    <source>
        <dbReference type="Proteomes" id="UP000291343"/>
    </source>
</evidence>
<feature type="region of interest" description="Disordered" evidence="1">
    <location>
        <begin position="88"/>
        <end position="108"/>
    </location>
</feature>
<dbReference type="OrthoDB" id="6779103at2759"/>
<dbReference type="EMBL" id="QKKF02016501">
    <property type="protein sequence ID" value="RZF41704.1"/>
    <property type="molecule type" value="Genomic_DNA"/>
</dbReference>
<proteinExistence type="predicted"/>
<evidence type="ECO:0000256" key="1">
    <source>
        <dbReference type="SAM" id="MobiDB-lite"/>
    </source>
</evidence>
<dbReference type="AlphaFoldDB" id="A0A482X7E2"/>
<organism evidence="2 3">
    <name type="scientific">Laodelphax striatellus</name>
    <name type="common">Small brown planthopper</name>
    <name type="synonym">Delphax striatella</name>
    <dbReference type="NCBI Taxonomy" id="195883"/>
    <lineage>
        <taxon>Eukaryota</taxon>
        <taxon>Metazoa</taxon>
        <taxon>Ecdysozoa</taxon>
        <taxon>Arthropoda</taxon>
        <taxon>Hexapoda</taxon>
        <taxon>Insecta</taxon>
        <taxon>Pterygota</taxon>
        <taxon>Neoptera</taxon>
        <taxon>Paraneoptera</taxon>
        <taxon>Hemiptera</taxon>
        <taxon>Auchenorrhyncha</taxon>
        <taxon>Fulgoroidea</taxon>
        <taxon>Delphacidae</taxon>
        <taxon>Criomorphinae</taxon>
        <taxon>Laodelphax</taxon>
    </lineage>
</organism>